<dbReference type="OMA" id="YEINARQ"/>
<reference evidence="4" key="1">
    <citation type="submission" date="2003-08" db="EMBL/GenBank/DDBJ databases">
        <authorList>
            <person name="Birren B."/>
            <person name="Nusbaum C."/>
            <person name="Abebe A."/>
            <person name="Abouelleil A."/>
            <person name="Adekoya E."/>
            <person name="Ait-zahra M."/>
            <person name="Allen N."/>
            <person name="Allen T."/>
            <person name="An P."/>
            <person name="Anderson M."/>
            <person name="Anderson S."/>
            <person name="Arachchi H."/>
            <person name="Armbruster J."/>
            <person name="Bachantsang P."/>
            <person name="Baldwin J."/>
            <person name="Barry A."/>
            <person name="Bayul T."/>
            <person name="Blitshsteyn B."/>
            <person name="Bloom T."/>
            <person name="Blye J."/>
            <person name="Boguslavskiy L."/>
            <person name="Borowsky M."/>
            <person name="Boukhgalter B."/>
            <person name="Brunache A."/>
            <person name="Butler J."/>
            <person name="Calixte N."/>
            <person name="Calvo S."/>
            <person name="Camarata J."/>
            <person name="Campo K."/>
            <person name="Chang J."/>
            <person name="Cheshatsang Y."/>
            <person name="Citroen M."/>
            <person name="Collymore A."/>
            <person name="Considine T."/>
            <person name="Cook A."/>
            <person name="Cooke P."/>
            <person name="Corum B."/>
            <person name="Cuomo C."/>
            <person name="David R."/>
            <person name="Dawoe T."/>
            <person name="Degray S."/>
            <person name="Dodge S."/>
            <person name="Dooley K."/>
            <person name="Dorje P."/>
            <person name="Dorjee K."/>
            <person name="Dorris L."/>
            <person name="Duffey N."/>
            <person name="Dupes A."/>
            <person name="Elkins T."/>
            <person name="Engels R."/>
            <person name="Erickson J."/>
            <person name="Farina A."/>
            <person name="Faro S."/>
            <person name="Ferreira P."/>
            <person name="Fischer H."/>
            <person name="Fitzgerald M."/>
            <person name="Foley K."/>
            <person name="Gage D."/>
            <person name="Galagan J."/>
            <person name="Gearin G."/>
            <person name="Gnerre S."/>
            <person name="Gnirke A."/>
            <person name="Goyette A."/>
            <person name="Graham J."/>
            <person name="Grandbois E."/>
            <person name="Gyaltsen K."/>
            <person name="Hafez N."/>
            <person name="Hagopian D."/>
            <person name="Hagos B."/>
            <person name="Hall J."/>
            <person name="Hatcher B."/>
            <person name="Heller A."/>
            <person name="Higgins H."/>
            <person name="Honan T."/>
            <person name="Horn A."/>
            <person name="Houde N."/>
            <person name="Hughes L."/>
            <person name="Hulme W."/>
            <person name="Husby E."/>
            <person name="Iliev I."/>
            <person name="Jaffe D."/>
            <person name="Jones C."/>
            <person name="Kamal M."/>
            <person name="Kamat A."/>
            <person name="Kamvysselis M."/>
            <person name="Karlsson E."/>
            <person name="Kells C."/>
            <person name="Kieu A."/>
            <person name="Kisner P."/>
            <person name="Kodira C."/>
            <person name="Kulbokas E."/>
            <person name="Labutti K."/>
            <person name="Lama D."/>
            <person name="Landers T."/>
            <person name="Leger J."/>
            <person name="Levine S."/>
            <person name="Lewis D."/>
            <person name="Lewis T."/>
            <person name="Lindblad-toh K."/>
            <person name="Liu X."/>
            <person name="Lokyitsang T."/>
            <person name="Lokyitsang Y."/>
            <person name="Lucien O."/>
            <person name="Lui A."/>
            <person name="Ma L.J."/>
            <person name="Mabbitt R."/>
            <person name="Macdonald J."/>
            <person name="Maclean C."/>
            <person name="Major J."/>
            <person name="Manning J."/>
            <person name="Marabella R."/>
            <person name="Maru K."/>
            <person name="Matthews C."/>
            <person name="Mauceli E."/>
            <person name="Mccarthy M."/>
            <person name="Mcdonough S."/>
            <person name="Mcghee T."/>
            <person name="Meldrim J."/>
            <person name="Meneus L."/>
            <person name="Mesirov J."/>
            <person name="Mihalev A."/>
            <person name="Mihova T."/>
            <person name="Mikkelsen T."/>
            <person name="Mlenga V."/>
            <person name="Moru K."/>
            <person name="Mozes J."/>
            <person name="Mulrain L."/>
            <person name="Munson G."/>
            <person name="Naylor J."/>
            <person name="Newes C."/>
            <person name="Nguyen C."/>
            <person name="Nguyen N."/>
            <person name="Nguyen T."/>
            <person name="Nicol R."/>
            <person name="Nielsen C."/>
            <person name="Nizzari M."/>
            <person name="Norbu C."/>
            <person name="Norbu N."/>
            <person name="O'donnell P."/>
            <person name="Okoawo O."/>
            <person name="O'leary S."/>
            <person name="Omotosho B."/>
            <person name="O'neill K."/>
            <person name="Osman S."/>
            <person name="Parker S."/>
            <person name="Perrin D."/>
            <person name="Phunkhang P."/>
            <person name="Piqani B."/>
            <person name="Purcell S."/>
            <person name="Rachupka T."/>
            <person name="Ramasamy U."/>
            <person name="Rameau R."/>
            <person name="Ray V."/>
            <person name="Raymond C."/>
            <person name="Retta R."/>
            <person name="Richardson S."/>
            <person name="Rise C."/>
            <person name="Rodriguez J."/>
            <person name="Rogers J."/>
            <person name="Rogov P."/>
            <person name="Rutman M."/>
            <person name="Schupbach R."/>
            <person name="Seaman C."/>
            <person name="Settipalli S."/>
            <person name="Sharpe T."/>
            <person name="Sheridan J."/>
            <person name="Sherpa N."/>
            <person name="Shi J."/>
            <person name="Smirnov S."/>
            <person name="Smith C."/>
            <person name="Sougnez C."/>
            <person name="Spencer B."/>
            <person name="Stalker J."/>
            <person name="Stange-thomann N."/>
            <person name="Stavropoulos S."/>
            <person name="Stetson K."/>
            <person name="Stone C."/>
            <person name="Stone S."/>
            <person name="Stubbs M."/>
            <person name="Talamas J."/>
            <person name="Tchuinga P."/>
            <person name="Tenzing P."/>
            <person name="Tesfaye S."/>
            <person name="Theodore J."/>
            <person name="Thoulutsang Y."/>
            <person name="Topham K."/>
            <person name="Towey S."/>
            <person name="Tsamla T."/>
            <person name="Tsomo N."/>
            <person name="Vallee D."/>
            <person name="Vassiliev H."/>
            <person name="Venkataraman V."/>
            <person name="Vinson J."/>
            <person name="Vo A."/>
            <person name="Wade C."/>
            <person name="Wang S."/>
            <person name="Wangchuk T."/>
            <person name="Wangdi T."/>
            <person name="Whittaker C."/>
            <person name="Wilkinson J."/>
            <person name="Wu Y."/>
            <person name="Wyman D."/>
            <person name="Yadav S."/>
            <person name="Yang S."/>
            <person name="Yang X."/>
            <person name="Yeager S."/>
            <person name="Yee E."/>
            <person name="Young G."/>
            <person name="Zainoun J."/>
            <person name="Zembeck L."/>
            <person name="Zimmer A."/>
            <person name="Zody M."/>
            <person name="Lander E."/>
        </authorList>
    </citation>
    <scope>NUCLEOTIDE SEQUENCE [LARGE SCALE GENOMIC DNA]</scope>
</reference>
<evidence type="ECO:0000313" key="4">
    <source>
        <dbReference type="Proteomes" id="UP000007875"/>
    </source>
</evidence>
<accession>H2YB99</accession>
<dbReference type="PANTHER" id="PTHR11709:SF518">
    <property type="entry name" value="MULTICOPPER OXIDASE"/>
    <property type="match status" value="1"/>
</dbReference>
<comment type="similarity">
    <text evidence="1">Belongs to the multicopper oxidase family.</text>
</comment>
<evidence type="ECO:0000256" key="1">
    <source>
        <dbReference type="ARBA" id="ARBA00010609"/>
    </source>
</evidence>
<reference evidence="3" key="2">
    <citation type="submission" date="2025-08" db="UniProtKB">
        <authorList>
            <consortium name="Ensembl"/>
        </authorList>
    </citation>
    <scope>IDENTIFICATION</scope>
</reference>
<organism evidence="3 4">
    <name type="scientific">Ciona savignyi</name>
    <name type="common">Pacific transparent sea squirt</name>
    <dbReference type="NCBI Taxonomy" id="51511"/>
    <lineage>
        <taxon>Eukaryota</taxon>
        <taxon>Metazoa</taxon>
        <taxon>Chordata</taxon>
        <taxon>Tunicata</taxon>
        <taxon>Ascidiacea</taxon>
        <taxon>Phlebobranchia</taxon>
        <taxon>Cionidae</taxon>
        <taxon>Ciona</taxon>
    </lineage>
</organism>
<dbReference type="SUPFAM" id="SSF49503">
    <property type="entry name" value="Cupredoxins"/>
    <property type="match status" value="1"/>
</dbReference>
<dbReference type="InParanoid" id="H2YB99"/>
<evidence type="ECO:0000259" key="2">
    <source>
        <dbReference type="Pfam" id="PF07732"/>
    </source>
</evidence>
<keyword evidence="4" id="KW-1185">Reference proteome</keyword>
<dbReference type="eggNOG" id="ENOG502RBNT">
    <property type="taxonomic scope" value="Eukaryota"/>
</dbReference>
<dbReference type="InterPro" id="IPR008972">
    <property type="entry name" value="Cupredoxin"/>
</dbReference>
<dbReference type="GO" id="GO:0016491">
    <property type="term" value="F:oxidoreductase activity"/>
    <property type="evidence" value="ECO:0007669"/>
    <property type="project" value="TreeGrafter"/>
</dbReference>
<sequence length="256" mass="29064">FLCLLLLVAWTNSQQCSHTSPCSPLKGGQPFQEPQQIHSANGQLIHDLILDVHNFTLDWLTVKRRLYNAIFPGPTYTIKAGDKFHLNFVNNLQEPDFRTSEENIFGFPNTTNIHTHGLHISSKEPQDNPFVVVPPNSTYNYKFDIKSDHPSGTYWYHPHFHGSTHFQNIGGMGGMLIVEDAPASMSMELASVSCPGNCQHDVQIVLQTFQYTHDEDSGFAMLQRDVHDYEGFRLNNITLESSTQTLEEWLEDSNNN</sequence>
<feature type="domain" description="Plastocyanin-like" evidence="2">
    <location>
        <begin position="108"/>
        <end position="181"/>
    </location>
</feature>
<evidence type="ECO:0000313" key="3">
    <source>
        <dbReference type="Ensembl" id="ENSCSAVP00000002597.1"/>
    </source>
</evidence>
<name>H2YB99_CIOSA</name>
<dbReference type="STRING" id="51511.ENSCSAVP00000002597"/>
<protein>
    <recommendedName>
        <fullName evidence="2">Plastocyanin-like domain-containing protein</fullName>
    </recommendedName>
</protein>
<dbReference type="InterPro" id="IPR011707">
    <property type="entry name" value="Cu-oxidase-like_N"/>
</dbReference>
<dbReference type="Pfam" id="PF07732">
    <property type="entry name" value="Cu-oxidase_3"/>
    <property type="match status" value="1"/>
</dbReference>
<dbReference type="CDD" id="cd13853">
    <property type="entry name" value="CuRO_1_Tth-MCO_like"/>
    <property type="match status" value="1"/>
</dbReference>
<dbReference type="InterPro" id="IPR045087">
    <property type="entry name" value="Cu-oxidase_fam"/>
</dbReference>
<dbReference type="AlphaFoldDB" id="H2YB99"/>
<dbReference type="GeneTree" id="ENSGT00440000034776"/>
<dbReference type="GO" id="GO:0005507">
    <property type="term" value="F:copper ion binding"/>
    <property type="evidence" value="ECO:0007669"/>
    <property type="project" value="InterPro"/>
</dbReference>
<dbReference type="Proteomes" id="UP000007875">
    <property type="component" value="Unassembled WGS sequence"/>
</dbReference>
<dbReference type="Gene3D" id="2.60.40.420">
    <property type="entry name" value="Cupredoxins - blue copper proteins"/>
    <property type="match status" value="1"/>
</dbReference>
<proteinExistence type="inferred from homology"/>
<dbReference type="Ensembl" id="ENSCSAVT00000002638.1">
    <property type="protein sequence ID" value="ENSCSAVP00000002597.1"/>
    <property type="gene ID" value="ENSCSAVG00000001537.1"/>
</dbReference>
<reference evidence="3" key="3">
    <citation type="submission" date="2025-09" db="UniProtKB">
        <authorList>
            <consortium name="Ensembl"/>
        </authorList>
    </citation>
    <scope>IDENTIFICATION</scope>
</reference>
<dbReference type="HOGENOM" id="CLU_095180_0_0_1"/>
<dbReference type="PANTHER" id="PTHR11709">
    <property type="entry name" value="MULTI-COPPER OXIDASE"/>
    <property type="match status" value="1"/>
</dbReference>